<dbReference type="RefSeq" id="WP_262842005.1">
    <property type="nucleotide sequence ID" value="NZ_JANZYP010000008.1"/>
</dbReference>
<dbReference type="Proteomes" id="UP001595891">
    <property type="component" value="Unassembled WGS sequence"/>
</dbReference>
<organism evidence="1 2">
    <name type="scientific">Sphaerisporangium corydalis</name>
    <dbReference type="NCBI Taxonomy" id="1441875"/>
    <lineage>
        <taxon>Bacteria</taxon>
        <taxon>Bacillati</taxon>
        <taxon>Actinomycetota</taxon>
        <taxon>Actinomycetes</taxon>
        <taxon>Streptosporangiales</taxon>
        <taxon>Streptosporangiaceae</taxon>
        <taxon>Sphaerisporangium</taxon>
    </lineage>
</organism>
<evidence type="ECO:0000313" key="1">
    <source>
        <dbReference type="EMBL" id="MFC4587449.1"/>
    </source>
</evidence>
<reference evidence="2" key="1">
    <citation type="journal article" date="2019" name="Int. J. Syst. Evol. Microbiol.">
        <title>The Global Catalogue of Microorganisms (GCM) 10K type strain sequencing project: providing services to taxonomists for standard genome sequencing and annotation.</title>
        <authorList>
            <consortium name="The Broad Institute Genomics Platform"/>
            <consortium name="The Broad Institute Genome Sequencing Center for Infectious Disease"/>
            <person name="Wu L."/>
            <person name="Ma J."/>
        </authorList>
    </citation>
    <scope>NUCLEOTIDE SEQUENCE [LARGE SCALE GENOMIC DNA]</scope>
    <source>
        <strain evidence="2">CCUG 49560</strain>
    </source>
</reference>
<keyword evidence="2" id="KW-1185">Reference proteome</keyword>
<dbReference type="EMBL" id="JBHSFN010000008">
    <property type="protein sequence ID" value="MFC4587449.1"/>
    <property type="molecule type" value="Genomic_DNA"/>
</dbReference>
<sequence>MVRVLADGTTAAAVIDGIGHTELVLSVAALLAEAAARIATRRGPWPAC</sequence>
<accession>A0ABV9EF72</accession>
<proteinExistence type="predicted"/>
<name>A0ABV9EF72_9ACTN</name>
<comment type="caution">
    <text evidence="1">The sequence shown here is derived from an EMBL/GenBank/DDBJ whole genome shotgun (WGS) entry which is preliminary data.</text>
</comment>
<evidence type="ECO:0000313" key="2">
    <source>
        <dbReference type="Proteomes" id="UP001595891"/>
    </source>
</evidence>
<evidence type="ECO:0008006" key="3">
    <source>
        <dbReference type="Google" id="ProtNLM"/>
    </source>
</evidence>
<gene>
    <name evidence="1" type="ORF">ACFO8L_15245</name>
</gene>
<protein>
    <recommendedName>
        <fullName evidence="3">PPM-type phosphatase domain-containing protein</fullName>
    </recommendedName>
</protein>